<gene>
    <name evidence="2" type="ORF">DdX_05137</name>
</gene>
<feature type="compositionally biased region" description="Polar residues" evidence="1">
    <location>
        <begin position="369"/>
        <end position="380"/>
    </location>
</feature>
<reference evidence="2" key="1">
    <citation type="submission" date="2022-01" db="EMBL/GenBank/DDBJ databases">
        <title>Genome Sequence Resource for Two Populations of Ditylenchus destructor, the Migratory Endoparasitic Phytonematode.</title>
        <authorList>
            <person name="Zhang H."/>
            <person name="Lin R."/>
            <person name="Xie B."/>
        </authorList>
    </citation>
    <scope>NUCLEOTIDE SEQUENCE</scope>
    <source>
        <strain evidence="2">BazhouSP</strain>
    </source>
</reference>
<feature type="compositionally biased region" description="Low complexity" evidence="1">
    <location>
        <begin position="187"/>
        <end position="198"/>
    </location>
</feature>
<evidence type="ECO:0000313" key="2">
    <source>
        <dbReference type="EMBL" id="KAI1720888.1"/>
    </source>
</evidence>
<dbReference type="EMBL" id="JAKKPZ010000005">
    <property type="protein sequence ID" value="KAI1720888.1"/>
    <property type="molecule type" value="Genomic_DNA"/>
</dbReference>
<comment type="caution">
    <text evidence="2">The sequence shown here is derived from an EMBL/GenBank/DDBJ whole genome shotgun (WGS) entry which is preliminary data.</text>
</comment>
<feature type="compositionally biased region" description="Low complexity" evidence="1">
    <location>
        <begin position="342"/>
        <end position="355"/>
    </location>
</feature>
<sequence length="399" mass="44260">MGLVYSRGSTEKQTSKTFAESRAELSFEAELTPKDESCVEYITEDSDVEEIIASFLTDDDTALSQNLSSIKLSVSSSNTFLSSETSLNCSDQLSTTQEPIHNRIEADKFSIPEERLHRTEFSIATDLSWDRSNHSECSIYGIESSENMPHVYSVAEYSQPQQEPLLETERSRSSTNTCKTTSRSVDSHISNNFSHSSNQIPPTQNKDNIDTKQHTIGQSKHSPSKVGSSERLDKCSSIDDKLQSEKNCLFEEELELQIESTLATNSPLISSRSGHSVANFENYEKSQHVDDSNLVNSDGMKGHNTSSASSSACSEQDRFIYKSSINTCDEIKEHNSSLSHQTESSIDSDTLSDTSGTIPHAKRKRNSRNIKQCITRNKNANSEKSDSATNPGLLCLPYT</sequence>
<feature type="region of interest" description="Disordered" evidence="1">
    <location>
        <begin position="158"/>
        <end position="233"/>
    </location>
</feature>
<accession>A0AAD4N7K9</accession>
<evidence type="ECO:0000313" key="3">
    <source>
        <dbReference type="Proteomes" id="UP001201812"/>
    </source>
</evidence>
<evidence type="ECO:0000256" key="1">
    <source>
        <dbReference type="SAM" id="MobiDB-lite"/>
    </source>
</evidence>
<protein>
    <submittedName>
        <fullName evidence="2">Uncharacterized protein</fullName>
    </submittedName>
</protein>
<feature type="compositionally biased region" description="Polar residues" evidence="1">
    <location>
        <begin position="214"/>
        <end position="227"/>
    </location>
</feature>
<feature type="region of interest" description="Disordered" evidence="1">
    <location>
        <begin position="334"/>
        <end position="391"/>
    </location>
</feature>
<keyword evidence="3" id="KW-1185">Reference proteome</keyword>
<organism evidence="2 3">
    <name type="scientific">Ditylenchus destructor</name>
    <dbReference type="NCBI Taxonomy" id="166010"/>
    <lineage>
        <taxon>Eukaryota</taxon>
        <taxon>Metazoa</taxon>
        <taxon>Ecdysozoa</taxon>
        <taxon>Nematoda</taxon>
        <taxon>Chromadorea</taxon>
        <taxon>Rhabditida</taxon>
        <taxon>Tylenchina</taxon>
        <taxon>Tylenchomorpha</taxon>
        <taxon>Sphaerularioidea</taxon>
        <taxon>Anguinidae</taxon>
        <taxon>Anguininae</taxon>
        <taxon>Ditylenchus</taxon>
    </lineage>
</organism>
<dbReference type="Proteomes" id="UP001201812">
    <property type="component" value="Unassembled WGS sequence"/>
</dbReference>
<dbReference type="AlphaFoldDB" id="A0AAD4N7K9"/>
<name>A0AAD4N7K9_9BILA</name>
<proteinExistence type="predicted"/>
<feature type="compositionally biased region" description="Polar residues" evidence="1">
    <location>
        <begin position="173"/>
        <end position="184"/>
    </location>
</feature>